<keyword evidence="1" id="KW-1133">Transmembrane helix</keyword>
<keyword evidence="1" id="KW-0812">Transmembrane</keyword>
<evidence type="ECO:0000313" key="2">
    <source>
        <dbReference type="EMBL" id="MDI3234820.1"/>
    </source>
</evidence>
<sequence length="259" mass="28813">MAETTRSIASGVTPQRLKNLRLWNIGLAILHLGQAASILFLTTDFAIPVISSYIDGPPGAGALVSESLFDVRIGWVVALFLTLAGLDHLITATFGRNMYERDLMHGMNRFRWVEYSFSATVMVVIIALYWGIVTINALIIIAGANVAMILFGYLQERMNPPGRKTTTMLPFWFGSLVGITPWIAMGINIPLYSDAPQYIFVILGVQGVLFFCFGLNQWLQYREIGRWTDYAFGEKTYLVLSLAAKSLLAWQIFAASLIS</sequence>
<evidence type="ECO:0000256" key="1">
    <source>
        <dbReference type="SAM" id="Phobius"/>
    </source>
</evidence>
<dbReference type="RefSeq" id="WP_051590476.1">
    <property type="nucleotide sequence ID" value="NZ_JASBQV010000009.1"/>
</dbReference>
<gene>
    <name evidence="2" type="primary">heR</name>
    <name evidence="2" type="ORF">QK289_07345</name>
</gene>
<feature type="transmembrane region" description="Helical" evidence="1">
    <location>
        <begin position="166"/>
        <end position="185"/>
    </location>
</feature>
<reference evidence="2 3" key="1">
    <citation type="submission" date="2023-04" db="EMBL/GenBank/DDBJ databases">
        <title>Antarctic isolates genomes.</title>
        <authorList>
            <person name="Dimov S.G."/>
        </authorList>
    </citation>
    <scope>NUCLEOTIDE SEQUENCE [LARGE SCALE GENOMIC DNA]</scope>
    <source>
        <strain evidence="2 3">AL19</strain>
    </source>
</reference>
<dbReference type="Pfam" id="PF18761">
    <property type="entry name" value="Heliorhodopsin"/>
    <property type="match status" value="1"/>
</dbReference>
<feature type="transmembrane region" description="Helical" evidence="1">
    <location>
        <begin position="197"/>
        <end position="216"/>
    </location>
</feature>
<organism evidence="2 3">
    <name type="scientific">Exiguobacterium antarcticum</name>
    <dbReference type="NCBI Taxonomy" id="132920"/>
    <lineage>
        <taxon>Bacteria</taxon>
        <taxon>Bacillati</taxon>
        <taxon>Bacillota</taxon>
        <taxon>Bacilli</taxon>
        <taxon>Bacillales</taxon>
        <taxon>Bacillales Family XII. Incertae Sedis</taxon>
        <taxon>Exiguobacterium</taxon>
    </lineage>
</organism>
<dbReference type="NCBIfam" id="NF038020">
    <property type="entry name" value="HeR"/>
    <property type="match status" value="1"/>
</dbReference>
<name>A0ABT6R1U8_9BACL</name>
<proteinExistence type="predicted"/>
<keyword evidence="3" id="KW-1185">Reference proteome</keyword>
<dbReference type="InterPro" id="IPR041113">
    <property type="entry name" value="Heliorhodopsin"/>
</dbReference>
<evidence type="ECO:0000313" key="3">
    <source>
        <dbReference type="Proteomes" id="UP001243286"/>
    </source>
</evidence>
<feature type="transmembrane region" description="Helical" evidence="1">
    <location>
        <begin position="73"/>
        <end position="91"/>
    </location>
</feature>
<dbReference type="EMBL" id="JASBQV010000009">
    <property type="protein sequence ID" value="MDI3234820.1"/>
    <property type="molecule type" value="Genomic_DNA"/>
</dbReference>
<feature type="transmembrane region" description="Helical" evidence="1">
    <location>
        <begin position="237"/>
        <end position="258"/>
    </location>
</feature>
<keyword evidence="1" id="KW-0472">Membrane</keyword>
<protein>
    <submittedName>
        <fullName evidence="2">Heliorhodopsin HeR</fullName>
    </submittedName>
</protein>
<dbReference type="Proteomes" id="UP001243286">
    <property type="component" value="Unassembled WGS sequence"/>
</dbReference>
<accession>A0ABT6R1U8</accession>
<comment type="caution">
    <text evidence="2">The sequence shown here is derived from an EMBL/GenBank/DDBJ whole genome shotgun (WGS) entry which is preliminary data.</text>
</comment>
<feature type="transmembrane region" description="Helical" evidence="1">
    <location>
        <begin position="21"/>
        <end position="41"/>
    </location>
</feature>
<feature type="transmembrane region" description="Helical" evidence="1">
    <location>
        <begin position="137"/>
        <end position="154"/>
    </location>
</feature>